<evidence type="ECO:0000256" key="5">
    <source>
        <dbReference type="SAM" id="MobiDB-lite"/>
    </source>
</evidence>
<dbReference type="HOGENOM" id="CLU_248121_0_0_1"/>
<comment type="similarity">
    <text evidence="1">Belongs to the SEC6 family.</text>
</comment>
<feature type="region of interest" description="Disordered" evidence="5">
    <location>
        <begin position="1"/>
        <end position="447"/>
    </location>
</feature>
<accession>B8CE99</accession>
<feature type="compositionally biased region" description="Basic residues" evidence="5">
    <location>
        <begin position="1"/>
        <end position="10"/>
    </location>
</feature>
<feature type="compositionally biased region" description="Gly residues" evidence="5">
    <location>
        <begin position="491"/>
        <end position="503"/>
    </location>
</feature>
<evidence type="ECO:0000313" key="6">
    <source>
        <dbReference type="EMBL" id="EED88345.1"/>
    </source>
</evidence>
<name>B8CE99_THAPS</name>
<evidence type="ECO:0000256" key="4">
    <source>
        <dbReference type="SAM" id="Coils"/>
    </source>
</evidence>
<dbReference type="PaxDb" id="35128-Thaps25288"/>
<feature type="compositionally biased region" description="Low complexity" evidence="5">
    <location>
        <begin position="336"/>
        <end position="354"/>
    </location>
</feature>
<dbReference type="KEGG" id="tps:THAPSDRAFT_25288"/>
<feature type="region of interest" description="Disordered" evidence="5">
    <location>
        <begin position="567"/>
        <end position="591"/>
    </location>
</feature>
<keyword evidence="7" id="KW-1185">Reference proteome</keyword>
<dbReference type="EMBL" id="CM000651">
    <property type="protein sequence ID" value="EED88345.1"/>
    <property type="molecule type" value="Genomic_DNA"/>
</dbReference>
<dbReference type="Pfam" id="PF06046">
    <property type="entry name" value="Sec6"/>
    <property type="match status" value="1"/>
</dbReference>
<evidence type="ECO:0000256" key="1">
    <source>
        <dbReference type="ARBA" id="ARBA00009447"/>
    </source>
</evidence>
<dbReference type="InterPro" id="IPR042532">
    <property type="entry name" value="EXOC3/Sec6_C"/>
</dbReference>
<dbReference type="STRING" id="35128.B8CE99"/>
<dbReference type="GO" id="GO:0000145">
    <property type="term" value="C:exocyst"/>
    <property type="evidence" value="ECO:0000318"/>
    <property type="project" value="GO_Central"/>
</dbReference>
<dbReference type="GO" id="GO:0000149">
    <property type="term" value="F:SNARE binding"/>
    <property type="evidence" value="ECO:0000318"/>
    <property type="project" value="GO_Central"/>
</dbReference>
<feature type="compositionally biased region" description="Polar residues" evidence="5">
    <location>
        <begin position="398"/>
        <end position="409"/>
    </location>
</feature>
<feature type="coiled-coil region" evidence="4">
    <location>
        <begin position="885"/>
        <end position="912"/>
    </location>
</feature>
<dbReference type="Gene3D" id="1.10.357.70">
    <property type="entry name" value="Exocyst complex component Sec6, C-terminal domain"/>
    <property type="match status" value="1"/>
</dbReference>
<evidence type="ECO:0000256" key="3">
    <source>
        <dbReference type="ARBA" id="ARBA00022483"/>
    </source>
</evidence>
<dbReference type="InterPro" id="IPR010326">
    <property type="entry name" value="EXOC3/Sec6"/>
</dbReference>
<feature type="compositionally biased region" description="Polar residues" evidence="5">
    <location>
        <begin position="309"/>
        <end position="320"/>
    </location>
</feature>
<proteinExistence type="inferred from homology"/>
<gene>
    <name evidence="6" type="ORF">THAPSDRAFT_25288</name>
</gene>
<dbReference type="PANTHER" id="PTHR21292:SF1">
    <property type="entry name" value="EXOCYST COMPLEX COMPONENT 3"/>
    <property type="match status" value="1"/>
</dbReference>
<organism evidence="6 7">
    <name type="scientific">Thalassiosira pseudonana</name>
    <name type="common">Marine diatom</name>
    <name type="synonym">Cyclotella nana</name>
    <dbReference type="NCBI Taxonomy" id="35128"/>
    <lineage>
        <taxon>Eukaryota</taxon>
        <taxon>Sar</taxon>
        <taxon>Stramenopiles</taxon>
        <taxon>Ochrophyta</taxon>
        <taxon>Bacillariophyta</taxon>
        <taxon>Coscinodiscophyceae</taxon>
        <taxon>Thalassiosirophycidae</taxon>
        <taxon>Thalassiosirales</taxon>
        <taxon>Thalassiosiraceae</taxon>
        <taxon>Thalassiosira</taxon>
    </lineage>
</organism>
<feature type="compositionally biased region" description="Polar residues" evidence="5">
    <location>
        <begin position="117"/>
        <end position="126"/>
    </location>
</feature>
<dbReference type="GO" id="GO:0051601">
    <property type="term" value="P:exocyst localization"/>
    <property type="evidence" value="ECO:0000318"/>
    <property type="project" value="GO_Central"/>
</dbReference>
<dbReference type="PANTHER" id="PTHR21292">
    <property type="entry name" value="EXOCYST COMPLEX COMPONENT SEC6-RELATED"/>
    <property type="match status" value="1"/>
</dbReference>
<evidence type="ECO:0000313" key="7">
    <source>
        <dbReference type="Proteomes" id="UP000001449"/>
    </source>
</evidence>
<feature type="compositionally biased region" description="Low complexity" evidence="5">
    <location>
        <begin position="256"/>
        <end position="274"/>
    </location>
</feature>
<protein>
    <submittedName>
        <fullName evidence="6">Uncharacterized protein</fullName>
    </submittedName>
</protein>
<keyword evidence="4" id="KW-0175">Coiled coil</keyword>
<keyword evidence="2" id="KW-0813">Transport</keyword>
<feature type="compositionally biased region" description="Gly residues" evidence="5">
    <location>
        <begin position="31"/>
        <end position="44"/>
    </location>
</feature>
<sequence length="1513" mass="166129">MVKFRNKLKFSSKGTSDNTGESTIGDSLGSSSGGGDTNPFGSGGAVQQKVGSNTNPFADSSGGSNPFADSGGGGARQQQQRQQKRGSNPFGEDDDDDSEDSDPLSGFSRKRPPTVVHQGTSKSPGSANGGGMGKISRPISAPKPPPSPAMASPSQVRRPSSSSSPGANNPFDDDSVMSPPSKQQQQQRAPPPRAQQQTTRAPSPSLVGRPSPGKTNPFDSPSVGGSVKKKPAPGSNPFGEEDDDDGGGRRGGGGRQQQLKQQQQQFGGSMRSRGNNNTGKNPFGEDDDDDDSNQRSFAKQQRSKRVTKPPSSLSASNNPFGASPDKPERKETKPTNNNNNSVSNGRPPVASSVPPRRPPPPSAAAVNVGNSNPFDEEGGGNQAVVTKSVPPSVPKPLISQQRSVSTPNATAHLESSDEGMAAAKRNRWNFGNANRGGGGGDTDSTRPIMSAMDEESIATGVVPAQSKAASSNAAGLASWLRLNKKEDELGEGGGSGGMGGGSGLANSNNHNYASSGVDIPHKKKKPKAKRKKCSVVTPWPFDNFHEVQKQMYEELASRAASDYHTAVEGGYHSGSDDEKEDPLNGGFGGADAKYYERPEELPSIKEAVNDLALVEFEKKAEERAINIVSTWLFDAGLIDELMVNGAISTPVATSKLPTSPGGESTKTSEGVEIGAHGFPLGIDGGAELKMDKETNKLRAMIQRDLSIINARLNDGVAASGLEVQELVNAVGATKDDIGRLRELTTYISDGQISDRDEFLLAKYPYLRKAINARRNINRCFRELEFFSQIPSTCERLRDELHGGEWTEEEWSTIRNVSMEHVELEIMLVEAENSMKGARNFNDDMVDSFLVSHVQNVWELGDEIRMRILSGIGSAFELAINNPAGMVALVEAVEVYERAAESFEKKRKESSEESDRLRFTNMRAAALEQLYQDFEMRGVEMFRGVHEQAADVAEEEDAENTQFNAVLKAATELVTEIDIVKHQMSPCFAPHWHVEALWSSCVAHVCSNHIVQQIGGPDGQNLPELTITQLLELVAWVEYFRETIEETFPEVAAMRDSKKTYFEERPDLFAGDKRTVNMKNATDSLAWVNNMLWEVHRLAQEEFLVRSRSQTDEWLDKVYGSETVKNQSSEGKLTTSLCEDVFSFSSVQLRTIRERLSKKSDALILAVCVILSHMRSKQVHSRNNFLQDLETCCAASNDFTRMSEKCEDMMSELLSQCEFSDDMIATLEASSNELMGVYSSDAVYSARSVHIYVFDPIEEEIGTRLFEQGWEDDMVENDLAISLVRTLEDFHDDLEHYMDDFMVVKSVMSLMSATVIVYAKCLLMRAEKHRNNKRPYFGDVKTALDRMTGDIKVMREYFEGLVPKMPALKKNIEKDFEILSTIHELMSIAAKLSVSEAEDFILVLQKRVRDVGITKHIVGDLWHLVAPTDERYVWELVESMEEQLVAIAPVDDALALEVNDRSYVKGLRLDEMAVKLYVKSRRNRPIKATAVENIVKNWRTTWAAGAEEEGEEEE</sequence>
<feature type="compositionally biased region" description="Low complexity" evidence="5">
    <location>
        <begin position="149"/>
        <end position="165"/>
    </location>
</feature>
<dbReference type="OMA" id="HVELEIM"/>
<evidence type="ECO:0000256" key="2">
    <source>
        <dbReference type="ARBA" id="ARBA00022448"/>
    </source>
</evidence>
<dbReference type="InParanoid" id="B8CE99"/>
<dbReference type="eggNOG" id="KOG2286">
    <property type="taxonomic scope" value="Eukaryota"/>
</dbReference>
<dbReference type="GeneID" id="7442136"/>
<dbReference type="RefSeq" id="XP_002294511.1">
    <property type="nucleotide sequence ID" value="XM_002294475.1"/>
</dbReference>
<feature type="compositionally biased region" description="Polar residues" evidence="5">
    <location>
        <begin position="49"/>
        <end position="64"/>
    </location>
</feature>
<dbReference type="GO" id="GO:0006887">
    <property type="term" value="P:exocytosis"/>
    <property type="evidence" value="ECO:0000318"/>
    <property type="project" value="GO_Central"/>
</dbReference>
<dbReference type="Proteomes" id="UP000001449">
    <property type="component" value="Chromosome 17"/>
</dbReference>
<feature type="compositionally biased region" description="Basic residues" evidence="5">
    <location>
        <begin position="521"/>
        <end position="531"/>
    </location>
</feature>
<feature type="compositionally biased region" description="Polar residues" evidence="5">
    <location>
        <begin position="12"/>
        <end position="21"/>
    </location>
</feature>
<feature type="compositionally biased region" description="Low complexity" evidence="5">
    <location>
        <begin position="183"/>
        <end position="202"/>
    </location>
</feature>
<feature type="region of interest" description="Disordered" evidence="5">
    <location>
        <begin position="487"/>
        <end position="531"/>
    </location>
</feature>
<feature type="compositionally biased region" description="Acidic residues" evidence="5">
    <location>
        <begin position="91"/>
        <end position="102"/>
    </location>
</feature>
<reference evidence="6 7" key="1">
    <citation type="journal article" date="2004" name="Science">
        <title>The genome of the diatom Thalassiosira pseudonana: ecology, evolution, and metabolism.</title>
        <authorList>
            <person name="Armbrust E.V."/>
            <person name="Berges J.A."/>
            <person name="Bowler C."/>
            <person name="Green B.R."/>
            <person name="Martinez D."/>
            <person name="Putnam N.H."/>
            <person name="Zhou S."/>
            <person name="Allen A.E."/>
            <person name="Apt K.E."/>
            <person name="Bechner M."/>
            <person name="Brzezinski M.A."/>
            <person name="Chaal B.K."/>
            <person name="Chiovitti A."/>
            <person name="Davis A.K."/>
            <person name="Demarest M.S."/>
            <person name="Detter J.C."/>
            <person name="Glavina T."/>
            <person name="Goodstein D."/>
            <person name="Hadi M.Z."/>
            <person name="Hellsten U."/>
            <person name="Hildebrand M."/>
            <person name="Jenkins B.D."/>
            <person name="Jurka J."/>
            <person name="Kapitonov V.V."/>
            <person name="Kroger N."/>
            <person name="Lau W.W."/>
            <person name="Lane T.W."/>
            <person name="Larimer F.W."/>
            <person name="Lippmeier J.C."/>
            <person name="Lucas S."/>
            <person name="Medina M."/>
            <person name="Montsant A."/>
            <person name="Obornik M."/>
            <person name="Parker M.S."/>
            <person name="Palenik B."/>
            <person name="Pazour G.J."/>
            <person name="Richardson P.M."/>
            <person name="Rynearson T.A."/>
            <person name="Saito M.A."/>
            <person name="Schwartz D.C."/>
            <person name="Thamatrakoln K."/>
            <person name="Valentin K."/>
            <person name="Vardi A."/>
            <person name="Wilkerson F.P."/>
            <person name="Rokhsar D.S."/>
        </authorList>
    </citation>
    <scope>NUCLEOTIDE SEQUENCE [LARGE SCALE GENOMIC DNA]</scope>
    <source>
        <strain evidence="6 7">CCMP1335</strain>
    </source>
</reference>
<reference evidence="6 7" key="2">
    <citation type="journal article" date="2008" name="Nature">
        <title>The Phaeodactylum genome reveals the evolutionary history of diatom genomes.</title>
        <authorList>
            <person name="Bowler C."/>
            <person name="Allen A.E."/>
            <person name="Badger J.H."/>
            <person name="Grimwood J."/>
            <person name="Jabbari K."/>
            <person name="Kuo A."/>
            <person name="Maheswari U."/>
            <person name="Martens C."/>
            <person name="Maumus F."/>
            <person name="Otillar R.P."/>
            <person name="Rayko E."/>
            <person name="Salamov A."/>
            <person name="Vandepoele K."/>
            <person name="Beszteri B."/>
            <person name="Gruber A."/>
            <person name="Heijde M."/>
            <person name="Katinka M."/>
            <person name="Mock T."/>
            <person name="Valentin K."/>
            <person name="Verret F."/>
            <person name="Berges J.A."/>
            <person name="Brownlee C."/>
            <person name="Cadoret J.P."/>
            <person name="Chiovitti A."/>
            <person name="Choi C.J."/>
            <person name="Coesel S."/>
            <person name="De Martino A."/>
            <person name="Detter J.C."/>
            <person name="Durkin C."/>
            <person name="Falciatore A."/>
            <person name="Fournet J."/>
            <person name="Haruta M."/>
            <person name="Huysman M.J."/>
            <person name="Jenkins B.D."/>
            <person name="Jiroutova K."/>
            <person name="Jorgensen R.E."/>
            <person name="Joubert Y."/>
            <person name="Kaplan A."/>
            <person name="Kroger N."/>
            <person name="Kroth P.G."/>
            <person name="La Roche J."/>
            <person name="Lindquist E."/>
            <person name="Lommer M."/>
            <person name="Martin-Jezequel V."/>
            <person name="Lopez P.J."/>
            <person name="Lucas S."/>
            <person name="Mangogna M."/>
            <person name="McGinnis K."/>
            <person name="Medlin L.K."/>
            <person name="Montsant A."/>
            <person name="Oudot-Le Secq M.P."/>
            <person name="Napoli C."/>
            <person name="Obornik M."/>
            <person name="Parker M.S."/>
            <person name="Petit J.L."/>
            <person name="Porcel B.M."/>
            <person name="Poulsen N."/>
            <person name="Robison M."/>
            <person name="Rychlewski L."/>
            <person name="Rynearson T.A."/>
            <person name="Schmutz J."/>
            <person name="Shapiro H."/>
            <person name="Siaut M."/>
            <person name="Stanley M."/>
            <person name="Sussman M.R."/>
            <person name="Taylor A.R."/>
            <person name="Vardi A."/>
            <person name="von Dassow P."/>
            <person name="Vyverman W."/>
            <person name="Willis A."/>
            <person name="Wyrwicz L.S."/>
            <person name="Rokhsar D.S."/>
            <person name="Weissenbach J."/>
            <person name="Armbrust E.V."/>
            <person name="Green B.R."/>
            <person name="Van de Peer Y."/>
            <person name="Grigoriev I.V."/>
        </authorList>
    </citation>
    <scope>NUCLEOTIDE SEQUENCE [LARGE SCALE GENOMIC DNA]</scope>
    <source>
        <strain evidence="6 7">CCMP1335</strain>
    </source>
</reference>
<keyword evidence="3" id="KW-0268">Exocytosis</keyword>
<feature type="compositionally biased region" description="Polar residues" evidence="5">
    <location>
        <begin position="505"/>
        <end position="514"/>
    </location>
</feature>